<dbReference type="NCBIfam" id="TIGR01493">
    <property type="entry name" value="HAD-SF-IA-v2"/>
    <property type="match status" value="1"/>
</dbReference>
<dbReference type="InterPro" id="IPR023198">
    <property type="entry name" value="PGP-like_dom2"/>
</dbReference>
<dbReference type="PRINTS" id="PR00413">
    <property type="entry name" value="HADHALOGNASE"/>
</dbReference>
<dbReference type="Pfam" id="PF00702">
    <property type="entry name" value="Hydrolase"/>
    <property type="match status" value="1"/>
</dbReference>
<dbReference type="SUPFAM" id="SSF56784">
    <property type="entry name" value="HAD-like"/>
    <property type="match status" value="1"/>
</dbReference>
<feature type="signal peptide" evidence="3">
    <location>
        <begin position="1"/>
        <end position="24"/>
    </location>
</feature>
<dbReference type="InterPro" id="IPR006439">
    <property type="entry name" value="HAD-SF_hydro_IA"/>
</dbReference>
<keyword evidence="5" id="KW-1185">Reference proteome</keyword>
<dbReference type="NCBIfam" id="TIGR01428">
    <property type="entry name" value="HAD_type_II"/>
    <property type="match status" value="1"/>
</dbReference>
<dbReference type="InterPro" id="IPR006311">
    <property type="entry name" value="TAT_signal"/>
</dbReference>
<dbReference type="Gene3D" id="1.10.150.240">
    <property type="entry name" value="Putative phosphatase, domain 2"/>
    <property type="match status" value="1"/>
</dbReference>
<organism evidence="4 5">
    <name type="scientific">Hymenobacter saemangeumensis</name>
    <dbReference type="NCBI Taxonomy" id="1084522"/>
    <lineage>
        <taxon>Bacteria</taxon>
        <taxon>Pseudomonadati</taxon>
        <taxon>Bacteroidota</taxon>
        <taxon>Cytophagia</taxon>
        <taxon>Cytophagales</taxon>
        <taxon>Hymenobacteraceae</taxon>
        <taxon>Hymenobacter</taxon>
    </lineage>
</organism>
<evidence type="ECO:0000256" key="3">
    <source>
        <dbReference type="SAM" id="SignalP"/>
    </source>
</evidence>
<dbReference type="PANTHER" id="PTHR43316">
    <property type="entry name" value="HYDROLASE, HALOACID DELAHOGENASE-RELATED"/>
    <property type="match status" value="1"/>
</dbReference>
<evidence type="ECO:0000313" key="5">
    <source>
        <dbReference type="Proteomes" id="UP001501153"/>
    </source>
</evidence>
<protein>
    <submittedName>
        <fullName evidence="4">Haloacid dehalogenase type II</fullName>
    </submittedName>
</protein>
<dbReference type="InterPro" id="IPR051540">
    <property type="entry name" value="S-2-haloacid_dehalogenase"/>
</dbReference>
<evidence type="ECO:0000256" key="1">
    <source>
        <dbReference type="ARBA" id="ARBA00008106"/>
    </source>
</evidence>
<keyword evidence="3" id="KW-0732">Signal</keyword>
<dbReference type="Gene3D" id="3.40.50.1000">
    <property type="entry name" value="HAD superfamily/HAD-like"/>
    <property type="match status" value="1"/>
</dbReference>
<name>A0ABP8IST0_9BACT</name>
<evidence type="ECO:0000256" key="2">
    <source>
        <dbReference type="ARBA" id="ARBA00022801"/>
    </source>
</evidence>
<keyword evidence="2" id="KW-0378">Hydrolase</keyword>
<dbReference type="EMBL" id="BAABGZ010000080">
    <property type="protein sequence ID" value="GAA4368688.1"/>
    <property type="molecule type" value="Genomic_DNA"/>
</dbReference>
<feature type="chain" id="PRO_5047122635" evidence="3">
    <location>
        <begin position="25"/>
        <end position="251"/>
    </location>
</feature>
<sequence length="251" mass="27577">MVNRRTFLASVALATAALPFSAFAMSLFSSRPKLLVFDVNETLLDLRKLQQAINAEFQSESAFKQWFSFLLQYSLVDTVTQEYHDFASIGEGALDMVAQALGQPVRPTARKKELLQLVSELPAHPDVAPALTALKEAGFRMVTLTNSGGSTVKKQMAYAGLTDFFEQLRSVEDVKRYKPHPDTYLTTCRQLKVEPKEALLVAAHGWDVAGALRAGLQAAFISRPGQAQYPLAPRPTHEAATLEALARQLIG</sequence>
<dbReference type="PROSITE" id="PS51318">
    <property type="entry name" value="TAT"/>
    <property type="match status" value="1"/>
</dbReference>
<dbReference type="InterPro" id="IPR036412">
    <property type="entry name" value="HAD-like_sf"/>
</dbReference>
<accession>A0ABP8IST0</accession>
<dbReference type="SFLD" id="SFLDG01129">
    <property type="entry name" value="C1.5:_HAD__Beta-PGM__Phosphata"/>
    <property type="match status" value="1"/>
</dbReference>
<evidence type="ECO:0000313" key="4">
    <source>
        <dbReference type="EMBL" id="GAA4368688.1"/>
    </source>
</evidence>
<dbReference type="SFLD" id="SFLDS00003">
    <property type="entry name" value="Haloacid_Dehalogenase"/>
    <property type="match status" value="1"/>
</dbReference>
<dbReference type="CDD" id="cd02588">
    <property type="entry name" value="HAD_L2-DEX"/>
    <property type="match status" value="1"/>
</dbReference>
<proteinExistence type="inferred from homology"/>
<comment type="caution">
    <text evidence="4">The sequence shown here is derived from an EMBL/GenBank/DDBJ whole genome shotgun (WGS) entry which is preliminary data.</text>
</comment>
<comment type="similarity">
    <text evidence="1">Belongs to the HAD-like hydrolase superfamily. S-2-haloalkanoic acid dehalogenase family.</text>
</comment>
<dbReference type="PANTHER" id="PTHR43316:SF3">
    <property type="entry name" value="HALOACID DEHALOGENASE, TYPE II (AFU_ORTHOLOGUE AFUA_2G07750)-RELATED"/>
    <property type="match status" value="1"/>
</dbReference>
<reference evidence="5" key="1">
    <citation type="journal article" date="2019" name="Int. J. Syst. Evol. Microbiol.">
        <title>The Global Catalogue of Microorganisms (GCM) 10K type strain sequencing project: providing services to taxonomists for standard genome sequencing and annotation.</title>
        <authorList>
            <consortium name="The Broad Institute Genomics Platform"/>
            <consortium name="The Broad Institute Genome Sequencing Center for Infectious Disease"/>
            <person name="Wu L."/>
            <person name="Ma J."/>
        </authorList>
    </citation>
    <scope>NUCLEOTIDE SEQUENCE [LARGE SCALE GENOMIC DNA]</scope>
    <source>
        <strain evidence="5">JCM 17923</strain>
    </source>
</reference>
<dbReference type="Proteomes" id="UP001501153">
    <property type="component" value="Unassembled WGS sequence"/>
</dbReference>
<dbReference type="InterPro" id="IPR023214">
    <property type="entry name" value="HAD_sf"/>
</dbReference>
<dbReference type="InterPro" id="IPR006328">
    <property type="entry name" value="2-HAD"/>
</dbReference>
<gene>
    <name evidence="4" type="ORF">GCM10023185_41650</name>
</gene>